<gene>
    <name evidence="3" type="ORF">EDS130_LOCUS45843</name>
    <name evidence="2" type="ORF">XAT740_LOCUS28759</name>
</gene>
<dbReference type="AlphaFoldDB" id="A0A815DNT8"/>
<evidence type="ECO:0000313" key="3">
    <source>
        <dbReference type="EMBL" id="CAF1548697.1"/>
    </source>
</evidence>
<accession>A0A815DNT8</accession>
<dbReference type="Proteomes" id="UP000663828">
    <property type="component" value="Unassembled WGS sequence"/>
</dbReference>
<comment type="caution">
    <text evidence="2">The sequence shown here is derived from an EMBL/GenBank/DDBJ whole genome shotgun (WGS) entry which is preliminary data.</text>
</comment>
<feature type="region of interest" description="Disordered" evidence="1">
    <location>
        <begin position="98"/>
        <end position="117"/>
    </location>
</feature>
<proteinExistence type="predicted"/>
<sequence length="117" mass="12992">MAYSPEFVKAMIQSNQLHFGHLKNPAAELVTPPVWLANFKDGHGGTGPLYLVGRLGQKPVYRTTNAVTHHIWLPPCDIVQTDIIIPGTVPALIKFMDDAEEEHEPQDGHGNNTYHLD</sequence>
<dbReference type="Proteomes" id="UP000663852">
    <property type="component" value="Unassembled WGS sequence"/>
</dbReference>
<name>A0A815DNT8_ADIRI</name>
<evidence type="ECO:0000313" key="2">
    <source>
        <dbReference type="EMBL" id="CAF1299027.1"/>
    </source>
</evidence>
<organism evidence="2 4">
    <name type="scientific">Adineta ricciae</name>
    <name type="common">Rotifer</name>
    <dbReference type="NCBI Taxonomy" id="249248"/>
    <lineage>
        <taxon>Eukaryota</taxon>
        <taxon>Metazoa</taxon>
        <taxon>Spiralia</taxon>
        <taxon>Gnathifera</taxon>
        <taxon>Rotifera</taxon>
        <taxon>Eurotatoria</taxon>
        <taxon>Bdelloidea</taxon>
        <taxon>Adinetida</taxon>
        <taxon>Adinetidae</taxon>
        <taxon>Adineta</taxon>
    </lineage>
</organism>
<evidence type="ECO:0000256" key="1">
    <source>
        <dbReference type="SAM" id="MobiDB-lite"/>
    </source>
</evidence>
<evidence type="ECO:0000313" key="4">
    <source>
        <dbReference type="Proteomes" id="UP000663828"/>
    </source>
</evidence>
<dbReference type="EMBL" id="CAJNOJ010001297">
    <property type="protein sequence ID" value="CAF1548697.1"/>
    <property type="molecule type" value="Genomic_DNA"/>
</dbReference>
<dbReference type="EMBL" id="CAJNOR010002471">
    <property type="protein sequence ID" value="CAF1299027.1"/>
    <property type="molecule type" value="Genomic_DNA"/>
</dbReference>
<keyword evidence="4" id="KW-1185">Reference proteome</keyword>
<reference evidence="2" key="1">
    <citation type="submission" date="2021-02" db="EMBL/GenBank/DDBJ databases">
        <authorList>
            <person name="Nowell W R."/>
        </authorList>
    </citation>
    <scope>NUCLEOTIDE SEQUENCE</scope>
</reference>
<protein>
    <submittedName>
        <fullName evidence="2">Uncharacterized protein</fullName>
    </submittedName>
</protein>